<proteinExistence type="predicted"/>
<dbReference type="EMBL" id="JARK01000020">
    <property type="protein sequence ID" value="EYC45693.1"/>
    <property type="molecule type" value="Genomic_DNA"/>
</dbReference>
<organism evidence="2 3">
    <name type="scientific">Ancylostoma ceylanicum</name>
    <dbReference type="NCBI Taxonomy" id="53326"/>
    <lineage>
        <taxon>Eukaryota</taxon>
        <taxon>Metazoa</taxon>
        <taxon>Ecdysozoa</taxon>
        <taxon>Nematoda</taxon>
        <taxon>Chromadorea</taxon>
        <taxon>Rhabditida</taxon>
        <taxon>Rhabditina</taxon>
        <taxon>Rhabditomorpha</taxon>
        <taxon>Strongyloidea</taxon>
        <taxon>Ancylostomatidae</taxon>
        <taxon>Ancylostomatinae</taxon>
        <taxon>Ancylostoma</taxon>
    </lineage>
</organism>
<sequence length="86" mass="9224">MQYGQPMQEGMPNKVVAQCWPKSFNIGDTCLRGYLLHPALGMQQFFINAAMSAFYFLGSGSACSAVFALSSYQSLKLPVSASTSSG</sequence>
<keyword evidence="1" id="KW-0472">Membrane</keyword>
<evidence type="ECO:0000256" key="1">
    <source>
        <dbReference type="SAM" id="Phobius"/>
    </source>
</evidence>
<keyword evidence="1" id="KW-0812">Transmembrane</keyword>
<reference evidence="3" key="1">
    <citation type="journal article" date="2015" name="Nat. Genet.">
        <title>The genome and transcriptome of the zoonotic hookworm Ancylostoma ceylanicum identify infection-specific gene families.</title>
        <authorList>
            <person name="Schwarz E.M."/>
            <person name="Hu Y."/>
            <person name="Antoshechkin I."/>
            <person name="Miller M.M."/>
            <person name="Sternberg P.W."/>
            <person name="Aroian R.V."/>
        </authorList>
    </citation>
    <scope>NUCLEOTIDE SEQUENCE</scope>
    <source>
        <strain evidence="3">HY135</strain>
    </source>
</reference>
<gene>
    <name evidence="2" type="primary">Acey_s0420.g1155</name>
    <name evidence="2" type="ORF">Y032_0420g1155</name>
</gene>
<protein>
    <submittedName>
        <fullName evidence="2">Uncharacterized protein</fullName>
    </submittedName>
</protein>
<comment type="caution">
    <text evidence="2">The sequence shown here is derived from an EMBL/GenBank/DDBJ whole genome shotgun (WGS) entry which is preliminary data.</text>
</comment>
<dbReference type="Proteomes" id="UP000024635">
    <property type="component" value="Unassembled WGS sequence"/>
</dbReference>
<feature type="transmembrane region" description="Helical" evidence="1">
    <location>
        <begin position="45"/>
        <end position="69"/>
    </location>
</feature>
<evidence type="ECO:0000313" key="2">
    <source>
        <dbReference type="EMBL" id="EYC45693.1"/>
    </source>
</evidence>
<keyword evidence="1" id="KW-1133">Transmembrane helix</keyword>
<evidence type="ECO:0000313" key="3">
    <source>
        <dbReference type="Proteomes" id="UP000024635"/>
    </source>
</evidence>
<keyword evidence="3" id="KW-1185">Reference proteome</keyword>
<dbReference type="AlphaFoldDB" id="A0A016X373"/>
<name>A0A016X373_9BILA</name>
<accession>A0A016X373</accession>